<dbReference type="STRING" id="131310.A0A0N4ZG86"/>
<dbReference type="Gene3D" id="2.60.200.20">
    <property type="match status" value="1"/>
</dbReference>
<accession>A0A0N4ZG86</accession>
<evidence type="ECO:0000259" key="3">
    <source>
        <dbReference type="PROSITE" id="PS50006"/>
    </source>
</evidence>
<name>A0A0N4ZG86_PARTI</name>
<dbReference type="Proteomes" id="UP000038045">
    <property type="component" value="Unplaced"/>
</dbReference>
<evidence type="ECO:0000256" key="2">
    <source>
        <dbReference type="SAM" id="MobiDB-lite"/>
    </source>
</evidence>
<dbReference type="Pfam" id="PF00498">
    <property type="entry name" value="FHA"/>
    <property type="match status" value="1"/>
</dbReference>
<dbReference type="InterPro" id="IPR050923">
    <property type="entry name" value="Cell_Proc_Reg/RNA_Proc"/>
</dbReference>
<organism evidence="4 5">
    <name type="scientific">Parastrongyloides trichosuri</name>
    <name type="common">Possum-specific nematode worm</name>
    <dbReference type="NCBI Taxonomy" id="131310"/>
    <lineage>
        <taxon>Eukaryota</taxon>
        <taxon>Metazoa</taxon>
        <taxon>Ecdysozoa</taxon>
        <taxon>Nematoda</taxon>
        <taxon>Chromadorea</taxon>
        <taxon>Rhabditida</taxon>
        <taxon>Tylenchina</taxon>
        <taxon>Panagrolaimomorpha</taxon>
        <taxon>Strongyloidoidea</taxon>
        <taxon>Strongyloididae</taxon>
        <taxon>Parastrongyloides</taxon>
    </lineage>
</organism>
<evidence type="ECO:0000256" key="1">
    <source>
        <dbReference type="SAM" id="Coils"/>
    </source>
</evidence>
<dbReference type="InterPro" id="IPR008984">
    <property type="entry name" value="SMAD_FHA_dom_sf"/>
</dbReference>
<proteinExistence type="predicted"/>
<dbReference type="SUPFAM" id="SSF49879">
    <property type="entry name" value="SMAD/FHA domain"/>
    <property type="match status" value="1"/>
</dbReference>
<feature type="coiled-coil region" evidence="1">
    <location>
        <begin position="260"/>
        <end position="318"/>
    </location>
</feature>
<dbReference type="AlphaFoldDB" id="A0A0N4ZG86"/>
<dbReference type="InterPro" id="IPR000253">
    <property type="entry name" value="FHA_dom"/>
</dbReference>
<keyword evidence="1" id="KW-0175">Coiled coil</keyword>
<keyword evidence="4" id="KW-1185">Reference proteome</keyword>
<evidence type="ECO:0000313" key="4">
    <source>
        <dbReference type="Proteomes" id="UP000038045"/>
    </source>
</evidence>
<protein>
    <submittedName>
        <fullName evidence="5">FHA domain-containing protein</fullName>
    </submittedName>
</protein>
<evidence type="ECO:0000313" key="5">
    <source>
        <dbReference type="WBParaSite" id="PTRK_0000676300.1"/>
    </source>
</evidence>
<dbReference type="SMART" id="SM00240">
    <property type="entry name" value="FHA"/>
    <property type="match status" value="1"/>
</dbReference>
<dbReference type="PROSITE" id="PS50006">
    <property type="entry name" value="FHA_DOMAIN"/>
    <property type="match status" value="1"/>
</dbReference>
<feature type="domain" description="FHA" evidence="3">
    <location>
        <begin position="80"/>
        <end position="133"/>
    </location>
</feature>
<dbReference type="PANTHER" id="PTHR23308">
    <property type="entry name" value="NUCLEAR INHIBITOR OF PROTEIN PHOSPHATASE-1"/>
    <property type="match status" value="1"/>
</dbReference>
<sequence length="386" mass="44759">MSNDNFAIPSSLPTTFVESNKTEDVIINTEESAKKIVKQYIPPEWGMDVPDDSLYYIDIIKEGVIAQTVKLNKTKNKSYFTIGRTPENDIIMLHPSISRIHAIIQYGDFEDGLGYYIMDYNSSHKTKLNRKIINPNKFVKLRNGYNIQVGGSTRFIIFNGPDKEQEEENERHSAEYARLKQISVMKKKVAMGNLVSSSTEKHFDYDNYDSRDTYEEEPNDEQTDSKIDQAEEFWNEMAKRRKQKIDDDDNESLWDETKSIADIRKRKAEEEAFLESLKSKPSKIQKKEIPIEEINEKIKHIEEVIKNEKEKISSTLKEYKIDEDNDCFENSLLITAKIPKKQGLTVPINKTVKMELAQRKSVVKGLEIELNNLKKLTNNIIEDKSL</sequence>
<reference evidence="5" key="1">
    <citation type="submission" date="2017-02" db="UniProtKB">
        <authorList>
            <consortium name="WormBaseParasite"/>
        </authorList>
    </citation>
    <scope>IDENTIFICATION</scope>
</reference>
<dbReference type="WBParaSite" id="PTRK_0000676300.1">
    <property type="protein sequence ID" value="PTRK_0000676300.1"/>
    <property type="gene ID" value="PTRK_0000676300"/>
</dbReference>
<feature type="region of interest" description="Disordered" evidence="2">
    <location>
        <begin position="205"/>
        <end position="227"/>
    </location>
</feature>